<sequence length="249" mass="28526">MLKRILGIVVPLLTCTALVAQVNTDVYRVIYLKPKSGVMDELLTGMKEHNKKHHNKGIMKVRTYRVVSGEKAGWLVRTYGPMTWSQVDKFTDDANSKAHRADGTKKITPYVEKRIGPSYWSPQEDLSHNRSSSSKPSKMTKVTYSHINNGTGGDFRELQRQFKEVHEKTNSKASYTMGRLVHGGELNTFATFRGMDSWADMASTGPSWSSRYNEVHGNDAWGRWLKRVQKVTKKRHDEMRVYLEDQSTR</sequence>
<feature type="region of interest" description="Disordered" evidence="1">
    <location>
        <begin position="119"/>
        <end position="139"/>
    </location>
</feature>
<evidence type="ECO:0000256" key="1">
    <source>
        <dbReference type="SAM" id="MobiDB-lite"/>
    </source>
</evidence>
<proteinExistence type="predicted"/>
<dbReference type="EMBL" id="UINC01058942">
    <property type="protein sequence ID" value="SVB81789.1"/>
    <property type="molecule type" value="Genomic_DNA"/>
</dbReference>
<protein>
    <recommendedName>
        <fullName evidence="3">NIPSNAP domain-containing protein</fullName>
    </recommendedName>
</protein>
<gene>
    <name evidence="2" type="ORF">METZ01_LOCUS234643</name>
</gene>
<reference evidence="2" key="1">
    <citation type="submission" date="2018-05" db="EMBL/GenBank/DDBJ databases">
        <authorList>
            <person name="Lanie J.A."/>
            <person name="Ng W.-L."/>
            <person name="Kazmierczak K.M."/>
            <person name="Andrzejewski T.M."/>
            <person name="Davidsen T.M."/>
            <person name="Wayne K.J."/>
            <person name="Tettelin H."/>
            <person name="Glass J.I."/>
            <person name="Rusch D."/>
            <person name="Podicherti R."/>
            <person name="Tsui H.-C.T."/>
            <person name="Winkler M.E."/>
        </authorList>
    </citation>
    <scope>NUCLEOTIDE SEQUENCE</scope>
</reference>
<accession>A0A382H3M6</accession>
<evidence type="ECO:0008006" key="3">
    <source>
        <dbReference type="Google" id="ProtNLM"/>
    </source>
</evidence>
<dbReference type="AlphaFoldDB" id="A0A382H3M6"/>
<evidence type="ECO:0000313" key="2">
    <source>
        <dbReference type="EMBL" id="SVB81789.1"/>
    </source>
</evidence>
<name>A0A382H3M6_9ZZZZ</name>
<organism evidence="2">
    <name type="scientific">marine metagenome</name>
    <dbReference type="NCBI Taxonomy" id="408172"/>
    <lineage>
        <taxon>unclassified sequences</taxon>
        <taxon>metagenomes</taxon>
        <taxon>ecological metagenomes</taxon>
    </lineage>
</organism>